<dbReference type="PANTHER" id="PTHR24559">
    <property type="entry name" value="TRANSPOSON TY3-I GAG-POL POLYPROTEIN"/>
    <property type="match status" value="1"/>
</dbReference>
<feature type="compositionally biased region" description="Basic and acidic residues" evidence="2">
    <location>
        <begin position="243"/>
        <end position="253"/>
    </location>
</feature>
<dbReference type="EMBL" id="OIVN01000507">
    <property type="protein sequence ID" value="SPC81320.1"/>
    <property type="molecule type" value="Genomic_DNA"/>
</dbReference>
<dbReference type="InterPro" id="IPR000477">
    <property type="entry name" value="RT_dom"/>
</dbReference>
<reference evidence="5" key="1">
    <citation type="submission" date="2018-02" db="EMBL/GenBank/DDBJ databases">
        <authorList>
            <person name="Cohen D.B."/>
            <person name="Kent A.D."/>
        </authorList>
    </citation>
    <scope>NUCLEOTIDE SEQUENCE</scope>
</reference>
<proteinExistence type="predicted"/>
<evidence type="ECO:0000313" key="5">
    <source>
        <dbReference type="EMBL" id="SPC81320.1"/>
    </source>
</evidence>
<feature type="coiled-coil region" evidence="1">
    <location>
        <begin position="265"/>
        <end position="292"/>
    </location>
</feature>
<feature type="domain" description="Retrotransposon gag" evidence="4">
    <location>
        <begin position="353"/>
        <end position="429"/>
    </location>
</feature>
<dbReference type="PANTHER" id="PTHR24559:SF431">
    <property type="entry name" value="RNA-DIRECTED DNA POLYMERASE HOMOLOG"/>
    <property type="match status" value="1"/>
</dbReference>
<name>A0A2N9F2V8_FAGSY</name>
<evidence type="ECO:0000259" key="4">
    <source>
        <dbReference type="Pfam" id="PF03732"/>
    </source>
</evidence>
<accession>A0A2N9F2V8</accession>
<dbReference type="CDD" id="cd01647">
    <property type="entry name" value="RT_LTR"/>
    <property type="match status" value="1"/>
</dbReference>
<protein>
    <recommendedName>
        <fullName evidence="6">Retrotransposon gag domain-containing protein</fullName>
    </recommendedName>
</protein>
<evidence type="ECO:0000256" key="2">
    <source>
        <dbReference type="SAM" id="MobiDB-lite"/>
    </source>
</evidence>
<dbReference type="InterPro" id="IPR043502">
    <property type="entry name" value="DNA/RNA_pol_sf"/>
</dbReference>
<dbReference type="SUPFAM" id="SSF56672">
    <property type="entry name" value="DNA/RNA polymerases"/>
    <property type="match status" value="1"/>
</dbReference>
<feature type="domain" description="Reverse transcriptase" evidence="3">
    <location>
        <begin position="776"/>
        <end position="858"/>
    </location>
</feature>
<feature type="region of interest" description="Disordered" evidence="2">
    <location>
        <begin position="234"/>
        <end position="256"/>
    </location>
</feature>
<dbReference type="AlphaFoldDB" id="A0A2N9F2V8"/>
<dbReference type="InterPro" id="IPR053134">
    <property type="entry name" value="RNA-dir_DNA_polymerase"/>
</dbReference>
<gene>
    <name evidence="5" type="ORF">FSB_LOCUS9202</name>
</gene>
<evidence type="ECO:0000256" key="1">
    <source>
        <dbReference type="SAM" id="Coils"/>
    </source>
</evidence>
<dbReference type="InterPro" id="IPR005162">
    <property type="entry name" value="Retrotrans_gag_dom"/>
</dbReference>
<keyword evidence="1" id="KW-0175">Coiled coil</keyword>
<dbReference type="Gene3D" id="3.30.70.270">
    <property type="match status" value="2"/>
</dbReference>
<dbReference type="InterPro" id="IPR043128">
    <property type="entry name" value="Rev_trsase/Diguanyl_cyclase"/>
</dbReference>
<evidence type="ECO:0000259" key="3">
    <source>
        <dbReference type="Pfam" id="PF00078"/>
    </source>
</evidence>
<dbReference type="Pfam" id="PF03732">
    <property type="entry name" value="Retrotrans_gag"/>
    <property type="match status" value="1"/>
</dbReference>
<sequence>MRLASLKTNIDSLYDTRRPIRVGRKHQGFTGATGTETSLFKENGGQSALGKQDGGWGINYPSRAQTSRRSSYDSPAEFIECTGRQLLLRSKSMSHQSFKGCHKSRHPQSHHRQTVPHRLTPAAAAALTSLGHATPAAGAGQTGQWFRSRFSSQSQICFVMNTLEKFPGAATGDRRIPPPPLKSILSLLQTKLAKLNQADPFESGEGERCYMINDPLPPLSCSRGIRSEIRVGVDGVRSQGSQEVRRTEARGGESRATGGTINAKILKRSRKIERLERELRELKNAHEGFDQQRFRRQRSRSRSGSCIERAKLPTKFTPPNLISNNGKIDPVGHLSYYRQSMTLYNGNDALMCRIFPSSLGKVALQWFDKLEHGSIHSWKELSKAFTIHFITNTRKPKEVDLMMALTMKTDESLKSYLARYWETYNEIDLCGEDLAVRQFKFDLPTAFQANANRVQRKPVTKESFEAVNTIFKEPIFRILPQIKDKSYFVWPPKMGGDPTSRESKPYCAYHREKGHLTENCRTYKGFLEELVRNGHLRQFVDDTKHRQQRDHTPKSKVPIGIIEVIHSRAQATDLRMETHTAAHLQEVFQVCEGATPALKRLRRKTTEEITFTDHDLEGVQLPHSDALVVTMRVGNFDVKRILIDPGSLAEIMYDSLFKGLGLGHQDLDRKVDPLYGFTGESVMPIGRVTVKAPDVDLDLTCHSLNVDPLSRPVIQKGQRTAPLQEEAKKNEKWRVYKDFIDLNKAYPKDPFPLPKIDKLVDATSGYQRMSFLDAFQVMPFGLKNAGVTYQRMITKMFAEKLGKTVEVYINDMVVKNILAEDHLRDLRAVFNILRLHCLKLNVSKCAFGVGSGKFLGFMVTQRAIEANPDQITAILNLKPPKTVREVQRLTEMTAALNRFISRSAEKCRPFFDLIKKGKKFQ</sequence>
<organism evidence="5">
    <name type="scientific">Fagus sylvatica</name>
    <name type="common">Beechnut</name>
    <dbReference type="NCBI Taxonomy" id="28930"/>
    <lineage>
        <taxon>Eukaryota</taxon>
        <taxon>Viridiplantae</taxon>
        <taxon>Streptophyta</taxon>
        <taxon>Embryophyta</taxon>
        <taxon>Tracheophyta</taxon>
        <taxon>Spermatophyta</taxon>
        <taxon>Magnoliopsida</taxon>
        <taxon>eudicotyledons</taxon>
        <taxon>Gunneridae</taxon>
        <taxon>Pentapetalae</taxon>
        <taxon>rosids</taxon>
        <taxon>fabids</taxon>
        <taxon>Fagales</taxon>
        <taxon>Fagaceae</taxon>
        <taxon>Fagus</taxon>
    </lineage>
</organism>
<evidence type="ECO:0008006" key="6">
    <source>
        <dbReference type="Google" id="ProtNLM"/>
    </source>
</evidence>
<dbReference type="Pfam" id="PF00078">
    <property type="entry name" value="RVT_1"/>
    <property type="match status" value="1"/>
</dbReference>